<dbReference type="GO" id="GO:0032993">
    <property type="term" value="C:protein-DNA complex"/>
    <property type="evidence" value="ECO:0007669"/>
    <property type="project" value="TreeGrafter"/>
</dbReference>
<keyword evidence="1" id="KW-0238">DNA-binding</keyword>
<name>A0A6J4QFI3_9BACT</name>
<dbReference type="PANTHER" id="PTHR48111:SF69">
    <property type="entry name" value="RESPONSE REGULATOR RECEIVER"/>
    <property type="match status" value="1"/>
</dbReference>
<dbReference type="Gene3D" id="1.10.10.10">
    <property type="entry name" value="Winged helix-like DNA-binding domain superfamily/Winged helix DNA-binding domain"/>
    <property type="match status" value="1"/>
</dbReference>
<dbReference type="Pfam" id="PF00072">
    <property type="entry name" value="Response_reg"/>
    <property type="match status" value="1"/>
</dbReference>
<dbReference type="PROSITE" id="PS50110">
    <property type="entry name" value="RESPONSE_REGULATORY"/>
    <property type="match status" value="1"/>
</dbReference>
<dbReference type="Gene3D" id="3.40.50.2300">
    <property type="match status" value="1"/>
</dbReference>
<proteinExistence type="predicted"/>
<protein>
    <recommendedName>
        <fullName evidence="6">Response regulator</fullName>
    </recommendedName>
</protein>
<dbReference type="CDD" id="cd17534">
    <property type="entry name" value="REC_DC-like"/>
    <property type="match status" value="1"/>
</dbReference>
<feature type="domain" description="Response regulatory" evidence="3">
    <location>
        <begin position="21"/>
        <end position="135"/>
    </location>
</feature>
<dbReference type="PIRSF" id="PIRSF036382">
    <property type="entry name" value="RR_antiterm"/>
    <property type="match status" value="1"/>
</dbReference>
<dbReference type="SUPFAM" id="SSF52172">
    <property type="entry name" value="CheY-like"/>
    <property type="match status" value="1"/>
</dbReference>
<feature type="domain" description="ANTAR" evidence="4">
    <location>
        <begin position="141"/>
        <end position="202"/>
    </location>
</feature>
<dbReference type="InterPro" id="IPR036388">
    <property type="entry name" value="WH-like_DNA-bd_sf"/>
</dbReference>
<dbReference type="InterPro" id="IPR005561">
    <property type="entry name" value="ANTAR"/>
</dbReference>
<dbReference type="GO" id="GO:0006355">
    <property type="term" value="P:regulation of DNA-templated transcription"/>
    <property type="evidence" value="ECO:0007669"/>
    <property type="project" value="TreeGrafter"/>
</dbReference>
<evidence type="ECO:0000256" key="1">
    <source>
        <dbReference type="ARBA" id="ARBA00023125"/>
    </source>
</evidence>
<dbReference type="EMBL" id="CADCUQ010001018">
    <property type="protein sequence ID" value="CAA9443479.1"/>
    <property type="molecule type" value="Genomic_DNA"/>
</dbReference>
<dbReference type="InterPro" id="IPR011006">
    <property type="entry name" value="CheY-like_superfamily"/>
</dbReference>
<dbReference type="GO" id="GO:0000976">
    <property type="term" value="F:transcription cis-regulatory region binding"/>
    <property type="evidence" value="ECO:0007669"/>
    <property type="project" value="TreeGrafter"/>
</dbReference>
<evidence type="ECO:0000256" key="2">
    <source>
        <dbReference type="PROSITE-ProRule" id="PRU00169"/>
    </source>
</evidence>
<dbReference type="GO" id="GO:0003723">
    <property type="term" value="F:RNA binding"/>
    <property type="evidence" value="ECO:0007669"/>
    <property type="project" value="InterPro"/>
</dbReference>
<dbReference type="SMART" id="SM01012">
    <property type="entry name" value="ANTAR"/>
    <property type="match status" value="1"/>
</dbReference>
<evidence type="ECO:0000259" key="3">
    <source>
        <dbReference type="PROSITE" id="PS50110"/>
    </source>
</evidence>
<dbReference type="AlphaFoldDB" id="A0A6J4QFI3"/>
<dbReference type="PROSITE" id="PS50921">
    <property type="entry name" value="ANTAR"/>
    <property type="match status" value="1"/>
</dbReference>
<accession>A0A6J4QFI3</accession>
<evidence type="ECO:0000313" key="5">
    <source>
        <dbReference type="EMBL" id="CAA9443479.1"/>
    </source>
</evidence>
<evidence type="ECO:0008006" key="6">
    <source>
        <dbReference type="Google" id="ProtNLM"/>
    </source>
</evidence>
<dbReference type="SMART" id="SM00448">
    <property type="entry name" value="REC"/>
    <property type="match status" value="1"/>
</dbReference>
<sequence length="210" mass="23450">MNGTLSSSGNGTRPPAAARRRVLIVEDETLVGMGLKRDLERLGHTVVSQASTAEEARREFRDKQPDVVLMDIRLDGGDGIELAAELLKERRVPMIILSAYSEQQLIERAGAAGVFGYLIKPASVESLQAQIEVSVRRFQEHERVLAEKEELAATLETRKVVEKAKGIFMRRLNLDEPEAHKRLQQESQKRRISIGDLARKIIESEELLGG</sequence>
<organism evidence="5">
    <name type="scientific">uncultured Phycisphaerae bacterium</name>
    <dbReference type="NCBI Taxonomy" id="904963"/>
    <lineage>
        <taxon>Bacteria</taxon>
        <taxon>Pseudomonadati</taxon>
        <taxon>Planctomycetota</taxon>
        <taxon>Phycisphaerae</taxon>
        <taxon>environmental samples</taxon>
    </lineage>
</organism>
<dbReference type="GO" id="GO:0000156">
    <property type="term" value="F:phosphorelay response regulator activity"/>
    <property type="evidence" value="ECO:0007669"/>
    <property type="project" value="TreeGrafter"/>
</dbReference>
<feature type="modified residue" description="4-aspartylphosphate" evidence="2">
    <location>
        <position position="71"/>
    </location>
</feature>
<gene>
    <name evidence="5" type="ORF">AVDCRST_MAG64-4359</name>
</gene>
<dbReference type="PANTHER" id="PTHR48111">
    <property type="entry name" value="REGULATOR OF RPOS"/>
    <property type="match status" value="1"/>
</dbReference>
<reference evidence="5" key="1">
    <citation type="submission" date="2020-02" db="EMBL/GenBank/DDBJ databases">
        <authorList>
            <person name="Meier V. D."/>
        </authorList>
    </citation>
    <scope>NUCLEOTIDE SEQUENCE</scope>
    <source>
        <strain evidence="5">AVDCRST_MAG64</strain>
    </source>
</reference>
<evidence type="ECO:0000259" key="4">
    <source>
        <dbReference type="PROSITE" id="PS50921"/>
    </source>
</evidence>
<dbReference type="Pfam" id="PF03861">
    <property type="entry name" value="ANTAR"/>
    <property type="match status" value="1"/>
</dbReference>
<dbReference type="InterPro" id="IPR001789">
    <property type="entry name" value="Sig_transdc_resp-reg_receiver"/>
</dbReference>
<dbReference type="GO" id="GO:0005829">
    <property type="term" value="C:cytosol"/>
    <property type="evidence" value="ECO:0007669"/>
    <property type="project" value="TreeGrafter"/>
</dbReference>
<keyword evidence="2" id="KW-0597">Phosphoprotein</keyword>
<dbReference type="InterPro" id="IPR008327">
    <property type="entry name" value="Sig_transdc_resp-reg_antiterm"/>
</dbReference>
<dbReference type="InterPro" id="IPR039420">
    <property type="entry name" value="WalR-like"/>
</dbReference>